<dbReference type="VEuPathDB" id="FungiDB:M747DRAFT_317902"/>
<comment type="cofactor">
    <cofactor evidence="1 6">
        <name>heme</name>
        <dbReference type="ChEBI" id="CHEBI:30413"/>
    </cofactor>
</comment>
<feature type="binding site" description="axial binding residue" evidence="6">
    <location>
        <position position="382"/>
    </location>
    <ligand>
        <name>heme</name>
        <dbReference type="ChEBI" id="CHEBI:30413"/>
    </ligand>
    <ligandPart>
        <name>Fe</name>
        <dbReference type="ChEBI" id="CHEBI:18248"/>
    </ligandPart>
</feature>
<dbReference type="Pfam" id="PF00067">
    <property type="entry name" value="p450"/>
    <property type="match status" value="1"/>
</dbReference>
<evidence type="ECO:0000256" key="6">
    <source>
        <dbReference type="PIRSR" id="PIRSR602403-1"/>
    </source>
</evidence>
<dbReference type="OMA" id="DTEIGPY"/>
<dbReference type="InterPro" id="IPR053007">
    <property type="entry name" value="CYP450_monoxygenase_sec-met"/>
</dbReference>
<dbReference type="CDD" id="cd11040">
    <property type="entry name" value="CYP7_CYP8-like"/>
    <property type="match status" value="1"/>
</dbReference>
<keyword evidence="3 6" id="KW-0479">Metal-binding</keyword>
<keyword evidence="6" id="KW-0349">Heme</keyword>
<dbReference type="GO" id="GO:0020037">
    <property type="term" value="F:heme binding"/>
    <property type="evidence" value="ECO:0007669"/>
    <property type="project" value="InterPro"/>
</dbReference>
<dbReference type="InterPro" id="IPR001128">
    <property type="entry name" value="Cyt_P450"/>
</dbReference>
<dbReference type="GO" id="GO:0005506">
    <property type="term" value="F:iron ion binding"/>
    <property type="evidence" value="ECO:0007669"/>
    <property type="project" value="InterPro"/>
</dbReference>
<evidence type="ECO:0000256" key="7">
    <source>
        <dbReference type="SAM" id="Phobius"/>
    </source>
</evidence>
<dbReference type="OrthoDB" id="1470350at2759"/>
<dbReference type="InterPro" id="IPR002403">
    <property type="entry name" value="Cyt_P450_E_grp-IV"/>
</dbReference>
<keyword evidence="4" id="KW-0560">Oxidoreductase</keyword>
<gene>
    <name evidence="8" type="ORF">ABL_07236</name>
</gene>
<dbReference type="PANTHER" id="PTHR47582:SF1">
    <property type="entry name" value="P450, PUTATIVE (EUROFUNG)-RELATED"/>
    <property type="match status" value="1"/>
</dbReference>
<evidence type="ECO:0000313" key="8">
    <source>
        <dbReference type="EMBL" id="GAQ44575.1"/>
    </source>
</evidence>
<keyword evidence="5 6" id="KW-0408">Iron</keyword>
<protein>
    <recommendedName>
        <fullName evidence="10">Cytochrome P450</fullName>
    </recommendedName>
</protein>
<dbReference type="SUPFAM" id="SSF48264">
    <property type="entry name" value="Cytochrome P450"/>
    <property type="match status" value="1"/>
</dbReference>
<comment type="similarity">
    <text evidence="2">Belongs to the cytochrome P450 family.</text>
</comment>
<dbReference type="PRINTS" id="PR00465">
    <property type="entry name" value="EP450IV"/>
</dbReference>
<dbReference type="Gene3D" id="1.10.630.10">
    <property type="entry name" value="Cytochrome P450"/>
    <property type="match status" value="1"/>
</dbReference>
<dbReference type="VEuPathDB" id="FungiDB:An11g08290"/>
<keyword evidence="7" id="KW-0472">Membrane</keyword>
<reference evidence="9" key="1">
    <citation type="journal article" date="2016" name="Genome Announc.">
        <title>Draft genome sequence of Aspergillus niger strain An76.</title>
        <authorList>
            <person name="Gong W."/>
            <person name="Cheng Z."/>
            <person name="Zhang H."/>
            <person name="Liu L."/>
            <person name="Gao P."/>
            <person name="Wang L."/>
        </authorList>
    </citation>
    <scope>NUCLEOTIDE SEQUENCE [LARGE SCALE GENOMIC DNA]</scope>
    <source>
        <strain evidence="9">An76</strain>
    </source>
</reference>
<evidence type="ECO:0000256" key="4">
    <source>
        <dbReference type="ARBA" id="ARBA00023002"/>
    </source>
</evidence>
<accession>A0A100IP75</accession>
<dbReference type="GO" id="GO:0016705">
    <property type="term" value="F:oxidoreductase activity, acting on paired donors, with incorporation or reduction of molecular oxygen"/>
    <property type="evidence" value="ECO:0007669"/>
    <property type="project" value="InterPro"/>
</dbReference>
<evidence type="ECO:0000256" key="5">
    <source>
        <dbReference type="ARBA" id="ARBA00023004"/>
    </source>
</evidence>
<name>A0A100IP75_ASPNG</name>
<evidence type="ECO:0000256" key="2">
    <source>
        <dbReference type="ARBA" id="ARBA00010617"/>
    </source>
</evidence>
<dbReference type="EMBL" id="BCMY01000013">
    <property type="protein sequence ID" value="GAQ44575.1"/>
    <property type="molecule type" value="Genomic_DNA"/>
</dbReference>
<dbReference type="Proteomes" id="UP000068243">
    <property type="component" value="Unassembled WGS sequence"/>
</dbReference>
<dbReference type="VEuPathDB" id="FungiDB:ASPNIDRAFT2_1154545"/>
<dbReference type="AlphaFoldDB" id="A0A100IP75"/>
<dbReference type="GO" id="GO:0004497">
    <property type="term" value="F:monooxygenase activity"/>
    <property type="evidence" value="ECO:0007669"/>
    <property type="project" value="InterPro"/>
</dbReference>
<keyword evidence="7" id="KW-1133">Transmembrane helix</keyword>
<proteinExistence type="inferred from homology"/>
<evidence type="ECO:0008006" key="10">
    <source>
        <dbReference type="Google" id="ProtNLM"/>
    </source>
</evidence>
<evidence type="ECO:0000256" key="1">
    <source>
        <dbReference type="ARBA" id="ARBA00001971"/>
    </source>
</evidence>
<dbReference type="VEuPathDB" id="FungiDB:ATCC64974_93330"/>
<evidence type="ECO:0000313" key="9">
    <source>
        <dbReference type="Proteomes" id="UP000068243"/>
    </source>
</evidence>
<evidence type="ECO:0000256" key="3">
    <source>
        <dbReference type="ARBA" id="ARBA00022723"/>
    </source>
</evidence>
<comment type="caution">
    <text evidence="8">The sequence shown here is derived from an EMBL/GenBank/DDBJ whole genome shotgun (WGS) entry which is preliminary data.</text>
</comment>
<keyword evidence="7" id="KW-0812">Transmembrane</keyword>
<organism evidence="8 9">
    <name type="scientific">Aspergillus niger</name>
    <dbReference type="NCBI Taxonomy" id="5061"/>
    <lineage>
        <taxon>Eukaryota</taxon>
        <taxon>Fungi</taxon>
        <taxon>Dikarya</taxon>
        <taxon>Ascomycota</taxon>
        <taxon>Pezizomycotina</taxon>
        <taxon>Eurotiomycetes</taxon>
        <taxon>Eurotiomycetidae</taxon>
        <taxon>Eurotiales</taxon>
        <taxon>Aspergillaceae</taxon>
        <taxon>Aspergillus</taxon>
        <taxon>Aspergillus subgen. Circumdati</taxon>
    </lineage>
</organism>
<feature type="transmembrane region" description="Helical" evidence="7">
    <location>
        <begin position="12"/>
        <end position="29"/>
    </location>
</feature>
<sequence>MAVMAVVSGSSNYVVVGVAIVIYCLCPYLETEDGTFRLQVGGQSLYVVQDVRLISEVHKQNKSMGNNHFLDTMMAASGIPGPTRARLWSSFTAKRKVPIPRSITQNMDKTLTPLAASDPLRRSIAEPDEVSLFEWIVDAFIVTISDGAMGKVCLDMFPEVVDNMFRLQTNIYAIFTRRPRILAPKAYAACDKLAQILAKYFALPREAKIGCAEFVTMAEDEIRSAAVSEEELAKMFVWIYWGMLDNPSTVAFWLLCRLLHNPGLLSVIREECEESFLRNSPITPADIPARLECCPILKATFEETMRIHSGPHVFRHVSEDTEIGPYLLRKGSTLLIPYNRLQMSKSHWGLDAEEFKYQRFLDNPGLANSRYYKPFSDGIHQCGGVAMAPQLVMYFVAIVLCRYDVDVLGGIENHPFPRLDTSKGRATVPMPVAGDMFRVTITPRKSAV</sequence>
<dbReference type="PANTHER" id="PTHR47582">
    <property type="entry name" value="P450, PUTATIVE (EUROFUNG)-RELATED"/>
    <property type="match status" value="1"/>
</dbReference>
<dbReference type="InterPro" id="IPR036396">
    <property type="entry name" value="Cyt_P450_sf"/>
</dbReference>